<feature type="region of interest" description="Disordered" evidence="1">
    <location>
        <begin position="1"/>
        <end position="122"/>
    </location>
</feature>
<dbReference type="EMBL" id="KN833966">
    <property type="protein sequence ID" value="KIK13934.1"/>
    <property type="molecule type" value="Genomic_DNA"/>
</dbReference>
<evidence type="ECO:0000259" key="2">
    <source>
        <dbReference type="PROSITE" id="PS50011"/>
    </source>
</evidence>
<evidence type="ECO:0000313" key="3">
    <source>
        <dbReference type="EMBL" id="KIK13934.1"/>
    </source>
</evidence>
<dbReference type="InterPro" id="IPR011009">
    <property type="entry name" value="Kinase-like_dom_sf"/>
</dbReference>
<dbReference type="PANTHER" id="PTHR44329">
    <property type="entry name" value="SERINE/THREONINE-PROTEIN KINASE TNNI3K-RELATED"/>
    <property type="match status" value="1"/>
</dbReference>
<gene>
    <name evidence="3" type="ORF">PISMIDRAFT_688321</name>
</gene>
<dbReference type="Gene3D" id="1.10.510.10">
    <property type="entry name" value="Transferase(Phosphotransferase) domain 1"/>
    <property type="match status" value="1"/>
</dbReference>
<organism evidence="3 4">
    <name type="scientific">Pisolithus microcarpus 441</name>
    <dbReference type="NCBI Taxonomy" id="765257"/>
    <lineage>
        <taxon>Eukaryota</taxon>
        <taxon>Fungi</taxon>
        <taxon>Dikarya</taxon>
        <taxon>Basidiomycota</taxon>
        <taxon>Agaricomycotina</taxon>
        <taxon>Agaricomycetes</taxon>
        <taxon>Agaricomycetidae</taxon>
        <taxon>Boletales</taxon>
        <taxon>Sclerodermatineae</taxon>
        <taxon>Pisolithaceae</taxon>
        <taxon>Pisolithus</taxon>
    </lineage>
</organism>
<dbReference type="STRING" id="765257.A0A0C9YJG7"/>
<proteinExistence type="predicted"/>
<accession>A0A0C9YJG7</accession>
<dbReference type="GO" id="GO:0004674">
    <property type="term" value="F:protein serine/threonine kinase activity"/>
    <property type="evidence" value="ECO:0007669"/>
    <property type="project" value="TreeGrafter"/>
</dbReference>
<dbReference type="OrthoDB" id="346907at2759"/>
<dbReference type="GO" id="GO:0005524">
    <property type="term" value="F:ATP binding"/>
    <property type="evidence" value="ECO:0007669"/>
    <property type="project" value="InterPro"/>
</dbReference>
<name>A0A0C9YJG7_9AGAM</name>
<feature type="domain" description="Protein kinase" evidence="2">
    <location>
        <begin position="126"/>
        <end position="407"/>
    </location>
</feature>
<protein>
    <recommendedName>
        <fullName evidence="2">Protein kinase domain-containing protein</fullName>
    </recommendedName>
</protein>
<dbReference type="PROSITE" id="PS50011">
    <property type="entry name" value="PROTEIN_KINASE_DOM"/>
    <property type="match status" value="1"/>
</dbReference>
<evidence type="ECO:0000313" key="4">
    <source>
        <dbReference type="Proteomes" id="UP000054018"/>
    </source>
</evidence>
<reference evidence="3 4" key="1">
    <citation type="submission" date="2014-04" db="EMBL/GenBank/DDBJ databases">
        <authorList>
            <consortium name="DOE Joint Genome Institute"/>
            <person name="Kuo A."/>
            <person name="Kohler A."/>
            <person name="Costa M.D."/>
            <person name="Nagy L.G."/>
            <person name="Floudas D."/>
            <person name="Copeland A."/>
            <person name="Barry K.W."/>
            <person name="Cichocki N."/>
            <person name="Veneault-Fourrey C."/>
            <person name="LaButti K."/>
            <person name="Lindquist E.A."/>
            <person name="Lipzen A."/>
            <person name="Lundell T."/>
            <person name="Morin E."/>
            <person name="Murat C."/>
            <person name="Sun H."/>
            <person name="Tunlid A."/>
            <person name="Henrissat B."/>
            <person name="Grigoriev I.V."/>
            <person name="Hibbett D.S."/>
            <person name="Martin F."/>
            <person name="Nordberg H.P."/>
            <person name="Cantor M.N."/>
            <person name="Hua S.X."/>
        </authorList>
    </citation>
    <scope>NUCLEOTIDE SEQUENCE [LARGE SCALE GENOMIC DNA]</scope>
    <source>
        <strain evidence="3 4">441</strain>
    </source>
</reference>
<sequence>MANRDQERGLTNQRVRQRENDGRHHQPPQPTVAGSARNPGYNVPRSMLQQVRSPAESHRGQTTLPSNPEAGRKGEPPTPPREHGTPRSLPQTTQPPGNALMSVSDGSPSNGMASTEPPNLTGSVEKAEQFPGNHGGYADVWKCRYYRGGNSEREEMVAVKCIRLLGEQNQQERAKAIKRYQGEVHLWVTLTAHRHVLPLYGTVDGFAPLPALVSPWAENGTLADYVGRDHRRLSYDRKLEIILDVTSGLHHLHSSNICHGDLTGHNILIDRNEDVLISDFGLSSIVAEFNRTDYFQSCKPGAIRWADPQLVIDLINSNGGPLPRKNMTNDIYSMGCIILQVATGLVPYHDKHDCAVQFVKPNWENPVIPDTVSRNLANLMVRCWDRDHRQRPKLDKIEEAVRNELSH</sequence>
<dbReference type="Pfam" id="PF07714">
    <property type="entry name" value="PK_Tyr_Ser-Thr"/>
    <property type="match status" value="1"/>
</dbReference>
<dbReference type="InterPro" id="IPR000719">
    <property type="entry name" value="Prot_kinase_dom"/>
</dbReference>
<reference evidence="4" key="2">
    <citation type="submission" date="2015-01" db="EMBL/GenBank/DDBJ databases">
        <title>Evolutionary Origins and Diversification of the Mycorrhizal Mutualists.</title>
        <authorList>
            <consortium name="DOE Joint Genome Institute"/>
            <consortium name="Mycorrhizal Genomics Consortium"/>
            <person name="Kohler A."/>
            <person name="Kuo A."/>
            <person name="Nagy L.G."/>
            <person name="Floudas D."/>
            <person name="Copeland A."/>
            <person name="Barry K.W."/>
            <person name="Cichocki N."/>
            <person name="Veneault-Fourrey C."/>
            <person name="LaButti K."/>
            <person name="Lindquist E.A."/>
            <person name="Lipzen A."/>
            <person name="Lundell T."/>
            <person name="Morin E."/>
            <person name="Murat C."/>
            <person name="Riley R."/>
            <person name="Ohm R."/>
            <person name="Sun H."/>
            <person name="Tunlid A."/>
            <person name="Henrissat B."/>
            <person name="Grigoriev I.V."/>
            <person name="Hibbett D.S."/>
            <person name="Martin F."/>
        </authorList>
    </citation>
    <scope>NUCLEOTIDE SEQUENCE [LARGE SCALE GENOMIC DNA]</scope>
    <source>
        <strain evidence="4">441</strain>
    </source>
</reference>
<dbReference type="Proteomes" id="UP000054018">
    <property type="component" value="Unassembled WGS sequence"/>
</dbReference>
<keyword evidence="4" id="KW-1185">Reference proteome</keyword>
<dbReference type="AlphaFoldDB" id="A0A0C9YJG7"/>
<dbReference type="PROSITE" id="PS00109">
    <property type="entry name" value="PROTEIN_KINASE_TYR"/>
    <property type="match status" value="1"/>
</dbReference>
<feature type="compositionally biased region" description="Polar residues" evidence="1">
    <location>
        <begin position="104"/>
        <end position="122"/>
    </location>
</feature>
<dbReference type="SUPFAM" id="SSF56112">
    <property type="entry name" value="Protein kinase-like (PK-like)"/>
    <property type="match status" value="1"/>
</dbReference>
<dbReference type="HOGENOM" id="CLU_541958_0_0_1"/>
<feature type="compositionally biased region" description="Basic and acidic residues" evidence="1">
    <location>
        <begin position="70"/>
        <end position="85"/>
    </location>
</feature>
<evidence type="ECO:0000256" key="1">
    <source>
        <dbReference type="SAM" id="MobiDB-lite"/>
    </source>
</evidence>
<dbReference type="InterPro" id="IPR051681">
    <property type="entry name" value="Ser/Thr_Kinases-Pseudokinases"/>
</dbReference>
<dbReference type="InterPro" id="IPR008266">
    <property type="entry name" value="Tyr_kinase_AS"/>
</dbReference>
<dbReference type="InterPro" id="IPR001245">
    <property type="entry name" value="Ser-Thr/Tyr_kinase_cat_dom"/>
</dbReference>